<sequence>MKILLSKFGQYCEALITAWLRLNQALPGAAARWVLHSFVWEEWPRVLFIC</sequence>
<dbReference type="RefSeq" id="WP_196293736.1">
    <property type="nucleotide sequence ID" value="NZ_JADQDM010000007.1"/>
</dbReference>
<name>A0ABS0I6V7_9BACT</name>
<organism evidence="1 2">
    <name type="scientific">Hymenobacter ruricola</name>
    <dbReference type="NCBI Taxonomy" id="2791023"/>
    <lineage>
        <taxon>Bacteria</taxon>
        <taxon>Pseudomonadati</taxon>
        <taxon>Bacteroidota</taxon>
        <taxon>Cytophagia</taxon>
        <taxon>Cytophagales</taxon>
        <taxon>Hymenobacteraceae</taxon>
        <taxon>Hymenobacter</taxon>
    </lineage>
</organism>
<accession>A0ABS0I6V7</accession>
<gene>
    <name evidence="1" type="ORF">I2H31_14355</name>
</gene>
<protein>
    <submittedName>
        <fullName evidence="1">Uncharacterized protein</fullName>
    </submittedName>
</protein>
<dbReference type="Proteomes" id="UP000618931">
    <property type="component" value="Unassembled WGS sequence"/>
</dbReference>
<evidence type="ECO:0000313" key="1">
    <source>
        <dbReference type="EMBL" id="MBF9222287.1"/>
    </source>
</evidence>
<dbReference type="EMBL" id="JADQDM010000007">
    <property type="protein sequence ID" value="MBF9222287.1"/>
    <property type="molecule type" value="Genomic_DNA"/>
</dbReference>
<comment type="caution">
    <text evidence="1">The sequence shown here is derived from an EMBL/GenBank/DDBJ whole genome shotgun (WGS) entry which is preliminary data.</text>
</comment>
<proteinExistence type="predicted"/>
<keyword evidence="2" id="KW-1185">Reference proteome</keyword>
<evidence type="ECO:0000313" key="2">
    <source>
        <dbReference type="Proteomes" id="UP000618931"/>
    </source>
</evidence>
<reference evidence="1 2" key="1">
    <citation type="submission" date="2020-11" db="EMBL/GenBank/DDBJ databases">
        <authorList>
            <person name="Kim M.K."/>
        </authorList>
    </citation>
    <scope>NUCLEOTIDE SEQUENCE [LARGE SCALE GENOMIC DNA]</scope>
    <source>
        <strain evidence="1 2">BT662</strain>
    </source>
</reference>